<evidence type="ECO:0000256" key="1">
    <source>
        <dbReference type="SAM" id="MobiDB-lite"/>
    </source>
</evidence>
<evidence type="ECO:0000313" key="4">
    <source>
        <dbReference type="Proteomes" id="UP000218505"/>
    </source>
</evidence>
<dbReference type="PANTHER" id="PTHR43194:SF2">
    <property type="entry name" value="PEROXISOMAL MEMBRANE PROTEIN LPX1"/>
    <property type="match status" value="1"/>
</dbReference>
<organism evidence="3 4">
    <name type="scientific">Actinosynnema pretiosum</name>
    <dbReference type="NCBI Taxonomy" id="42197"/>
    <lineage>
        <taxon>Bacteria</taxon>
        <taxon>Bacillati</taxon>
        <taxon>Actinomycetota</taxon>
        <taxon>Actinomycetes</taxon>
        <taxon>Pseudonocardiales</taxon>
        <taxon>Pseudonocardiaceae</taxon>
        <taxon>Actinosynnema</taxon>
    </lineage>
</organism>
<dbReference type="KEGG" id="apre:CNX65_18000"/>
<feature type="region of interest" description="Disordered" evidence="1">
    <location>
        <begin position="1"/>
        <end position="20"/>
    </location>
</feature>
<feature type="region of interest" description="Disordered" evidence="1">
    <location>
        <begin position="287"/>
        <end position="309"/>
    </location>
</feature>
<evidence type="ECO:0000313" key="3">
    <source>
        <dbReference type="EMBL" id="ATE54943.1"/>
    </source>
</evidence>
<dbReference type="InterPro" id="IPR000073">
    <property type="entry name" value="AB_hydrolase_1"/>
</dbReference>
<dbReference type="Gene3D" id="3.40.50.1820">
    <property type="entry name" value="alpha/beta hydrolase"/>
    <property type="match status" value="1"/>
</dbReference>
<dbReference type="AlphaFoldDB" id="A0A290Z7J3"/>
<name>A0A290Z7J3_9PSEU</name>
<keyword evidence="4" id="KW-1185">Reference proteome</keyword>
<gene>
    <name evidence="3" type="ORF">CNX65_18000</name>
</gene>
<dbReference type="SUPFAM" id="SSF53474">
    <property type="entry name" value="alpha/beta-Hydrolases"/>
    <property type="match status" value="1"/>
</dbReference>
<evidence type="ECO:0000259" key="2">
    <source>
        <dbReference type="Pfam" id="PF12697"/>
    </source>
</evidence>
<feature type="domain" description="AB hydrolase-1" evidence="2">
    <location>
        <begin position="29"/>
        <end position="273"/>
    </location>
</feature>
<keyword evidence="3" id="KW-0378">Hydrolase</keyword>
<accession>A0A290Z7J3</accession>
<sequence>MRMTDLGTPPGPRELTSGRQFSGPVRTALFCHAAGFTGLVLRACATRVRTPLRAFAPDLRGHGGAPPLPPGANWSVFADDVLTAAARLGPGPLIGVGHSLGGTALLLAEAAAPGTFDLLVCHEPILVDPVRDPARDTDDSFARSAERRRAVFPSKAAALARYSARPPLSELHPQALADYVDSGFAPEPGGGVRLCCAPQDEARVYRAAASCRWREALARVACPVVLLRGQNSPVVSAESLGAATSELRSATARTISGMGHHGPLTHPAAFASALDEAIGSALPGGLPDRSGNTFRDAPTNGVGQVVDEY</sequence>
<proteinExistence type="predicted"/>
<dbReference type="InterPro" id="IPR029058">
    <property type="entry name" value="AB_hydrolase_fold"/>
</dbReference>
<reference evidence="3" key="1">
    <citation type="submission" date="2017-09" db="EMBL/GenBank/DDBJ databases">
        <title>Complete Genome Sequence of ansamitocin-producing Bacterium Actinosynnema pretiosum X47.</title>
        <authorList>
            <person name="Cao G."/>
            <person name="Zong G."/>
            <person name="Zhong C."/>
            <person name="Fu J."/>
        </authorList>
    </citation>
    <scope>NUCLEOTIDE SEQUENCE [LARGE SCALE GENOMIC DNA]</scope>
    <source>
        <strain evidence="3">X47</strain>
    </source>
</reference>
<protein>
    <submittedName>
        <fullName evidence="3">Alpha/beta hydrolase</fullName>
    </submittedName>
</protein>
<dbReference type="GO" id="GO:0016787">
    <property type="term" value="F:hydrolase activity"/>
    <property type="evidence" value="ECO:0007669"/>
    <property type="project" value="UniProtKB-KW"/>
</dbReference>
<dbReference type="EMBL" id="CP023445">
    <property type="protein sequence ID" value="ATE54943.1"/>
    <property type="molecule type" value="Genomic_DNA"/>
</dbReference>
<dbReference type="InterPro" id="IPR050228">
    <property type="entry name" value="Carboxylesterase_BioH"/>
</dbReference>
<dbReference type="PANTHER" id="PTHR43194">
    <property type="entry name" value="HYDROLASE ALPHA/BETA FOLD FAMILY"/>
    <property type="match status" value="1"/>
</dbReference>
<dbReference type="Proteomes" id="UP000218505">
    <property type="component" value="Chromosome"/>
</dbReference>
<dbReference type="Pfam" id="PF12697">
    <property type="entry name" value="Abhydrolase_6"/>
    <property type="match status" value="1"/>
</dbReference>